<accession>A0ABW2UCU3</accession>
<evidence type="ECO:0000313" key="1">
    <source>
        <dbReference type="EMBL" id="MFC7671315.1"/>
    </source>
</evidence>
<organism evidence="1 3">
    <name type="scientific">Hymenobacter humi</name>
    <dbReference type="NCBI Taxonomy" id="1411620"/>
    <lineage>
        <taxon>Bacteria</taxon>
        <taxon>Pseudomonadati</taxon>
        <taxon>Bacteroidota</taxon>
        <taxon>Cytophagia</taxon>
        <taxon>Cytophagales</taxon>
        <taxon>Hymenobacteraceae</taxon>
        <taxon>Hymenobacter</taxon>
    </lineage>
</organism>
<dbReference type="EMBL" id="JBHTEK010000007">
    <property type="protein sequence ID" value="MFC7671315.1"/>
    <property type="molecule type" value="Genomic_DNA"/>
</dbReference>
<reference evidence="1" key="1">
    <citation type="journal article" date="2014" name="Int. J. Syst. Evol. Microbiol.">
        <title>Complete genome of a new Firmicutes species belonging to the dominant human colonic microbiota ('Ruminococcus bicirculans') reveals two chromosomes and a selective capacity to utilize plant glucans.</title>
        <authorList>
            <consortium name="NISC Comparative Sequencing Program"/>
            <person name="Wegmann U."/>
            <person name="Louis P."/>
            <person name="Goesmann A."/>
            <person name="Henrissat B."/>
            <person name="Duncan S.H."/>
            <person name="Flint H.J."/>
        </authorList>
    </citation>
    <scope>NUCLEOTIDE SEQUENCE</scope>
    <source>
        <strain evidence="1">JCM 19635</strain>
    </source>
</reference>
<dbReference type="EMBL" id="JBHTEK010000007">
    <property type="protein sequence ID" value="MFC7671393.1"/>
    <property type="molecule type" value="Genomic_DNA"/>
</dbReference>
<comment type="caution">
    <text evidence="1">The sequence shown here is derived from an EMBL/GenBank/DDBJ whole genome shotgun (WGS) entry which is preliminary data.</text>
</comment>
<protein>
    <submittedName>
        <fullName evidence="1">Uncharacterized protein</fullName>
    </submittedName>
</protein>
<dbReference type="RefSeq" id="WP_380207361.1">
    <property type="nucleotide sequence ID" value="NZ_JBHTEK010000007.1"/>
</dbReference>
<sequence length="91" mass="10044">MQSVHPWVLVVLRDGQCVASVALAPAGAAGLHERFHGLTQALANLDAGRHPGLPVVRERLQARARQREQVPVAELHARLVRVLHTTLRQLR</sequence>
<name>A0ABW2UCU3_9BACT</name>
<proteinExistence type="predicted"/>
<dbReference type="Proteomes" id="UP001596513">
    <property type="component" value="Unassembled WGS sequence"/>
</dbReference>
<evidence type="ECO:0000313" key="3">
    <source>
        <dbReference type="Proteomes" id="UP001596513"/>
    </source>
</evidence>
<gene>
    <name evidence="1" type="ORF">ACFQT0_30845</name>
    <name evidence="2" type="ORF">ACFQT0_31275</name>
</gene>
<keyword evidence="3" id="KW-1185">Reference proteome</keyword>
<evidence type="ECO:0000313" key="2">
    <source>
        <dbReference type="EMBL" id="MFC7671393.1"/>
    </source>
</evidence>
<reference evidence="1" key="3">
    <citation type="submission" date="2024-09" db="EMBL/GenBank/DDBJ databases">
        <authorList>
            <person name="Sun Q."/>
            <person name="Mori K."/>
        </authorList>
    </citation>
    <scope>NUCLEOTIDE SEQUENCE</scope>
    <source>
        <strain evidence="1">JCM 19635</strain>
    </source>
</reference>
<reference evidence="3" key="2">
    <citation type="journal article" date="2019" name="Int. J. Syst. Evol. Microbiol.">
        <title>The Global Catalogue of Microorganisms (GCM) 10K type strain sequencing project: providing services to taxonomists for standard genome sequencing and annotation.</title>
        <authorList>
            <consortium name="The Broad Institute Genomics Platform"/>
            <consortium name="The Broad Institute Genome Sequencing Center for Infectious Disease"/>
            <person name="Wu L."/>
            <person name="Ma J."/>
        </authorList>
    </citation>
    <scope>NUCLEOTIDE SEQUENCE [LARGE SCALE GENOMIC DNA]</scope>
    <source>
        <strain evidence="3">JCM 19635</strain>
    </source>
</reference>